<organism evidence="1">
    <name type="scientific">Arundo donax</name>
    <name type="common">Giant reed</name>
    <name type="synonym">Donax arundinaceus</name>
    <dbReference type="NCBI Taxonomy" id="35708"/>
    <lineage>
        <taxon>Eukaryota</taxon>
        <taxon>Viridiplantae</taxon>
        <taxon>Streptophyta</taxon>
        <taxon>Embryophyta</taxon>
        <taxon>Tracheophyta</taxon>
        <taxon>Spermatophyta</taxon>
        <taxon>Magnoliopsida</taxon>
        <taxon>Liliopsida</taxon>
        <taxon>Poales</taxon>
        <taxon>Poaceae</taxon>
        <taxon>PACMAD clade</taxon>
        <taxon>Arundinoideae</taxon>
        <taxon>Arundineae</taxon>
        <taxon>Arundo</taxon>
    </lineage>
</organism>
<sequence>MPTKLYFQVKLEDLSRVPHGVYPVTVWELCMHGFLASWQTDMMVPFA</sequence>
<reference evidence="1" key="2">
    <citation type="journal article" date="2015" name="Data Brief">
        <title>Shoot transcriptome of the giant reed, Arundo donax.</title>
        <authorList>
            <person name="Barrero R.A."/>
            <person name="Guerrero F.D."/>
            <person name="Moolhuijzen P."/>
            <person name="Goolsby J.A."/>
            <person name="Tidwell J."/>
            <person name="Bellgard S.E."/>
            <person name="Bellgard M.I."/>
        </authorList>
    </citation>
    <scope>NUCLEOTIDE SEQUENCE</scope>
    <source>
        <tissue evidence="1">Shoot tissue taken approximately 20 cm above the soil surface</tissue>
    </source>
</reference>
<evidence type="ECO:0000313" key="1">
    <source>
        <dbReference type="EMBL" id="JAD96000.1"/>
    </source>
</evidence>
<dbReference type="EMBL" id="GBRH01201895">
    <property type="protein sequence ID" value="JAD96000.1"/>
    <property type="molecule type" value="Transcribed_RNA"/>
</dbReference>
<proteinExistence type="predicted"/>
<reference evidence="1" key="1">
    <citation type="submission" date="2014-09" db="EMBL/GenBank/DDBJ databases">
        <authorList>
            <person name="Magalhaes I.L.F."/>
            <person name="Oliveira U."/>
            <person name="Santos F.R."/>
            <person name="Vidigal T.H.D.A."/>
            <person name="Brescovit A.D."/>
            <person name="Santos A.J."/>
        </authorList>
    </citation>
    <scope>NUCLEOTIDE SEQUENCE</scope>
    <source>
        <tissue evidence="1">Shoot tissue taken approximately 20 cm above the soil surface</tissue>
    </source>
</reference>
<name>A0A0A9EDN1_ARUDO</name>
<protein>
    <submittedName>
        <fullName evidence="1">Uncharacterized protein</fullName>
    </submittedName>
</protein>
<dbReference type="AlphaFoldDB" id="A0A0A9EDN1"/>
<accession>A0A0A9EDN1</accession>